<reference evidence="2 3" key="1">
    <citation type="submission" date="2017-07" db="EMBL/GenBank/DDBJ databases">
        <title>Phylogenetic study on the rhizospheric bacterium Ochrobactrum sp. A44.</title>
        <authorList>
            <person name="Krzyzanowska D.M."/>
            <person name="Ossowicki A."/>
            <person name="Rajewska M."/>
            <person name="Maciag T."/>
            <person name="Kaczynski Z."/>
            <person name="Czerwicka M."/>
            <person name="Jafra S."/>
        </authorList>
    </citation>
    <scope>NUCLEOTIDE SEQUENCE [LARGE SCALE GENOMIC DNA]</scope>
    <source>
        <strain evidence="2 3">DSM 7216</strain>
    </source>
</reference>
<dbReference type="Gene3D" id="1.10.10.10">
    <property type="entry name" value="Winged helix-like DNA-binding domain superfamily/Winged helix DNA-binding domain"/>
    <property type="match status" value="1"/>
</dbReference>
<dbReference type="InterPro" id="IPR010921">
    <property type="entry name" value="Trp_repressor/repl_initiator"/>
</dbReference>
<evidence type="ECO:0000256" key="1">
    <source>
        <dbReference type="ARBA" id="ARBA00009964"/>
    </source>
</evidence>
<dbReference type="AlphaFoldDB" id="A0A256FKM7"/>
<dbReference type="Pfam" id="PF01527">
    <property type="entry name" value="HTH_Tnp_1"/>
    <property type="match status" value="1"/>
</dbReference>
<dbReference type="Proteomes" id="UP000215590">
    <property type="component" value="Unassembled WGS sequence"/>
</dbReference>
<comment type="similarity">
    <text evidence="1">Belongs to the transposase 8 family.</text>
</comment>
<dbReference type="GO" id="GO:0043565">
    <property type="term" value="F:sequence-specific DNA binding"/>
    <property type="evidence" value="ECO:0007669"/>
    <property type="project" value="InterPro"/>
</dbReference>
<dbReference type="EMBL" id="NNRJ01000051">
    <property type="protein sequence ID" value="OYR14981.1"/>
    <property type="molecule type" value="Genomic_DNA"/>
</dbReference>
<dbReference type="GO" id="GO:0006313">
    <property type="term" value="P:DNA transposition"/>
    <property type="evidence" value="ECO:0007669"/>
    <property type="project" value="InterPro"/>
</dbReference>
<gene>
    <name evidence="2" type="ORF">CEV31_2840</name>
</gene>
<accession>A0A256FKM7</accession>
<dbReference type="GO" id="GO:0004803">
    <property type="term" value="F:transposase activity"/>
    <property type="evidence" value="ECO:0007669"/>
    <property type="project" value="InterPro"/>
</dbReference>
<dbReference type="PANTHER" id="PTHR37936">
    <property type="entry name" value="TRANSPOSASE INSC FOR INSERTION ELEMENT IS2A-RELATED"/>
    <property type="match status" value="1"/>
</dbReference>
<proteinExistence type="inferred from homology"/>
<name>A0A256FKM7_9HYPH</name>
<dbReference type="InterPro" id="IPR036388">
    <property type="entry name" value="WH-like_DNA-bd_sf"/>
</dbReference>
<keyword evidence="3" id="KW-1185">Reference proteome</keyword>
<dbReference type="PANTHER" id="PTHR37936:SF3">
    <property type="entry name" value="TRANSPOSASE INSC FOR INSERTION ELEMENT IS2A-RELATED"/>
    <property type="match status" value="1"/>
</dbReference>
<evidence type="ECO:0000313" key="3">
    <source>
        <dbReference type="Proteomes" id="UP000215590"/>
    </source>
</evidence>
<comment type="caution">
    <text evidence="2">The sequence shown here is derived from an EMBL/GenBank/DDBJ whole genome shotgun (WGS) entry which is preliminary data.</text>
</comment>
<evidence type="ECO:0000313" key="2">
    <source>
        <dbReference type="EMBL" id="OYR14981.1"/>
    </source>
</evidence>
<protein>
    <submittedName>
        <fullName evidence="2">Transposase family protein</fullName>
    </submittedName>
</protein>
<dbReference type="InterPro" id="IPR002514">
    <property type="entry name" value="Transposase_8"/>
</dbReference>
<sequence length="124" mass="13565">MEFLSSDQSKRDSHRQWPADLKARIVSESLRPGVTVQEVADRYGVRANYLSSWRTLARQGKLVLPPPEDDTEFAAIIVTESAIEPVTTPVSRVEIFSGTVIIRLEEGASASRIAAVASALADLK</sequence>
<dbReference type="SUPFAM" id="SSF48295">
    <property type="entry name" value="TrpR-like"/>
    <property type="match status" value="1"/>
</dbReference>
<organism evidence="2 3">
    <name type="scientific">Brucella thiophenivorans</name>
    <dbReference type="NCBI Taxonomy" id="571255"/>
    <lineage>
        <taxon>Bacteria</taxon>
        <taxon>Pseudomonadati</taxon>
        <taxon>Pseudomonadota</taxon>
        <taxon>Alphaproteobacteria</taxon>
        <taxon>Hyphomicrobiales</taxon>
        <taxon>Brucellaceae</taxon>
        <taxon>Brucella/Ochrobactrum group</taxon>
        <taxon>Brucella</taxon>
    </lineage>
</organism>